<name>A0A3B0XW97_9ZZZZ</name>
<dbReference type="AlphaFoldDB" id="A0A3B0XW97"/>
<feature type="non-terminal residue" evidence="1">
    <location>
        <position position="31"/>
    </location>
</feature>
<accession>A0A3B0XW97</accession>
<protein>
    <submittedName>
        <fullName evidence="1">Uncharacterized protein</fullName>
    </submittedName>
</protein>
<gene>
    <name evidence="1" type="ORF">MNBD_GAMMA09-2802</name>
</gene>
<proteinExistence type="predicted"/>
<organism evidence="1">
    <name type="scientific">hydrothermal vent metagenome</name>
    <dbReference type="NCBI Taxonomy" id="652676"/>
    <lineage>
        <taxon>unclassified sequences</taxon>
        <taxon>metagenomes</taxon>
        <taxon>ecological metagenomes</taxon>
    </lineage>
</organism>
<sequence length="31" mass="3574">MVLKRARDSNKTKGLCKLSIEEDFTIFSIDD</sequence>
<reference evidence="1" key="1">
    <citation type="submission" date="2018-06" db="EMBL/GenBank/DDBJ databases">
        <authorList>
            <person name="Zhirakovskaya E."/>
        </authorList>
    </citation>
    <scope>NUCLEOTIDE SEQUENCE</scope>
</reference>
<evidence type="ECO:0000313" key="1">
    <source>
        <dbReference type="EMBL" id="VAW68433.1"/>
    </source>
</evidence>
<dbReference type="EMBL" id="UOFI01000129">
    <property type="protein sequence ID" value="VAW68433.1"/>
    <property type="molecule type" value="Genomic_DNA"/>
</dbReference>